<dbReference type="EMBL" id="JASOOE010000017">
    <property type="protein sequence ID" value="MDK7187896.1"/>
    <property type="molecule type" value="Genomic_DNA"/>
</dbReference>
<sequence length="105" mass="12448">MEALVGLLLFSAMLALYVPALSQEWQRLEQARRQLQYWQVFYNLSKLYSHEQSLDRSDAQLIKQLFERNANCQIQSISLESDFYQITFQGGQHYEVILEDWELSP</sequence>
<dbReference type="AlphaFoldDB" id="A0AAJ1V3X1"/>
<comment type="caution">
    <text evidence="1">The sequence shown here is derived from an EMBL/GenBank/DDBJ whole genome shotgun (WGS) entry which is preliminary data.</text>
</comment>
<name>A0AAJ1V3X1_9LACT</name>
<accession>A0AAJ1V3X1</accession>
<evidence type="ECO:0000313" key="2">
    <source>
        <dbReference type="Proteomes" id="UP001229251"/>
    </source>
</evidence>
<proteinExistence type="predicted"/>
<reference evidence="1" key="1">
    <citation type="submission" date="2023-05" db="EMBL/GenBank/DDBJ databases">
        <title>Cataloging the Phylogenetic Diversity of Human Bladder Bacteria.</title>
        <authorList>
            <person name="Du J."/>
        </authorList>
    </citation>
    <scope>NUCLEOTIDE SEQUENCE</scope>
    <source>
        <strain evidence="1">UMB1231</strain>
    </source>
</reference>
<dbReference type="Proteomes" id="UP001229251">
    <property type="component" value="Unassembled WGS sequence"/>
</dbReference>
<protein>
    <submittedName>
        <fullName evidence="1">Uncharacterized protein</fullName>
    </submittedName>
</protein>
<gene>
    <name evidence="1" type="ORF">QP433_07870</name>
</gene>
<evidence type="ECO:0000313" key="1">
    <source>
        <dbReference type="EMBL" id="MDK7187896.1"/>
    </source>
</evidence>
<organism evidence="1 2">
    <name type="scientific">Facklamia hominis</name>
    <dbReference type="NCBI Taxonomy" id="178214"/>
    <lineage>
        <taxon>Bacteria</taxon>
        <taxon>Bacillati</taxon>
        <taxon>Bacillota</taxon>
        <taxon>Bacilli</taxon>
        <taxon>Lactobacillales</taxon>
        <taxon>Aerococcaceae</taxon>
        <taxon>Facklamia</taxon>
    </lineage>
</organism>
<dbReference type="RefSeq" id="WP_070609871.1">
    <property type="nucleotide sequence ID" value="NZ_JASOOE010000017.1"/>
</dbReference>